<dbReference type="STRING" id="1122949.GCA_000378725_01661"/>
<organism evidence="1 2">
    <name type="scientific">Peptoniphilus lacrimalis</name>
    <dbReference type="NCBI Taxonomy" id="33031"/>
    <lineage>
        <taxon>Bacteria</taxon>
        <taxon>Bacillati</taxon>
        <taxon>Bacillota</taxon>
        <taxon>Tissierellia</taxon>
        <taxon>Tissierellales</taxon>
        <taxon>Peptoniphilaceae</taxon>
        <taxon>Peptoniphilus</taxon>
    </lineage>
</organism>
<sequence length="63" mass="7532">MAINYEIKKQAKLALARKDFYYYCQLKTPKFYKKGRSYLKEFCNSLQSFLKSDKKVLIVNMPP</sequence>
<dbReference type="RefSeq" id="WP_211208589.1">
    <property type="nucleotide sequence ID" value="NZ_JASOSY010000005.1"/>
</dbReference>
<dbReference type="AlphaFoldDB" id="A0A379C5U7"/>
<reference evidence="1 2" key="1">
    <citation type="submission" date="2018-06" db="EMBL/GenBank/DDBJ databases">
        <authorList>
            <consortium name="Pathogen Informatics"/>
            <person name="Doyle S."/>
        </authorList>
    </citation>
    <scope>NUCLEOTIDE SEQUENCE [LARGE SCALE GENOMIC DNA]</scope>
    <source>
        <strain evidence="1 2">NCTC13149</strain>
    </source>
</reference>
<gene>
    <name evidence="1" type="ORF">NCTC13149_01579</name>
</gene>
<evidence type="ECO:0000313" key="2">
    <source>
        <dbReference type="Proteomes" id="UP000255517"/>
    </source>
</evidence>
<accession>A0A379C5U7</accession>
<evidence type="ECO:0000313" key="1">
    <source>
        <dbReference type="EMBL" id="SUB57722.1"/>
    </source>
</evidence>
<proteinExistence type="predicted"/>
<dbReference type="EMBL" id="UGSZ01000001">
    <property type="protein sequence ID" value="SUB57722.1"/>
    <property type="molecule type" value="Genomic_DNA"/>
</dbReference>
<name>A0A379C5U7_9FIRM</name>
<dbReference type="Proteomes" id="UP000255517">
    <property type="component" value="Unassembled WGS sequence"/>
</dbReference>
<protein>
    <submittedName>
        <fullName evidence="1">Uncharacterized protein</fullName>
    </submittedName>
</protein>